<gene>
    <name evidence="4" type="ORF">LIPSTDRAFT_4047</name>
</gene>
<keyword evidence="5" id="KW-1185">Reference proteome</keyword>
<evidence type="ECO:0000259" key="3">
    <source>
        <dbReference type="PROSITE" id="PS50076"/>
    </source>
</evidence>
<dbReference type="PANTHER" id="PTHR45006">
    <property type="entry name" value="DNAJ-LIKE PROTEIN 1"/>
    <property type="match status" value="1"/>
</dbReference>
<dbReference type="InterPro" id="IPR036869">
    <property type="entry name" value="J_dom_sf"/>
</dbReference>
<dbReference type="SMART" id="SM00271">
    <property type="entry name" value="DnaJ"/>
    <property type="match status" value="1"/>
</dbReference>
<dbReference type="SUPFAM" id="SSF46565">
    <property type="entry name" value="Chaperone J-domain"/>
    <property type="match status" value="1"/>
</dbReference>
<dbReference type="Pfam" id="PF14308">
    <property type="entry name" value="DnaJ-X"/>
    <property type="match status" value="1"/>
</dbReference>
<dbReference type="Gene3D" id="1.10.287.110">
    <property type="entry name" value="DnaJ domain"/>
    <property type="match status" value="1"/>
</dbReference>
<dbReference type="GO" id="GO:0016558">
    <property type="term" value="P:protein import into peroxisome matrix"/>
    <property type="evidence" value="ECO:0007669"/>
    <property type="project" value="TreeGrafter"/>
</dbReference>
<name>A0A1E3Q513_LIPST</name>
<dbReference type="Proteomes" id="UP000094385">
    <property type="component" value="Unassembled WGS sequence"/>
</dbReference>
<dbReference type="InterPro" id="IPR001623">
    <property type="entry name" value="DnaJ_domain"/>
</dbReference>
<proteinExistence type="predicted"/>
<sequence length="486" mass="53798">MSKAAIVVDTTYYDCLGVSADATALEIKKAYRKKAILLHPDKNPNDETAHAKFQEVGEAYQVLSDPQLRKQYDQFGKDKAMPDAGFDDPAEFFTSIFGGEAFYDLIGELSLIKELTKTIEITQLDEEEEVSVKSDASEAPSAEAAHEAPTRATGSSTSEKPKGYSTFEPTTPAAATAAAAAAPTSEPSSGSSTPKVVLALPSSEGHTPEKHGSSVFEKENEKKKPEKKKSGLTAAQRAELEKLEAERKVARQERVQHLTKKLVERLSVYTETDLAEDVKMSFYQKTEFERENLKMESFGIEILHAVGSIYYQKGNAYRKSSKYLGMNSFFNKVKEKGTIAKDTWNTISSALDAQSTIQDMTKAEEKAGDSWTDEIKAEYERRVLGKILNAAWSGSRYEIQGVLRDVCDRVLEDKTVPPRTRMLRAEALETIGKIFRTAERNADEDEEARAFEELMAEAAQKKTKKSKKKEKSPTSTPDGTKSGIFG</sequence>
<evidence type="ECO:0000313" key="4">
    <source>
        <dbReference type="EMBL" id="ODQ72668.1"/>
    </source>
</evidence>
<protein>
    <recommendedName>
        <fullName evidence="3">J domain-containing protein</fullName>
    </recommendedName>
</protein>
<dbReference type="PROSITE" id="PS00636">
    <property type="entry name" value="DNAJ_1"/>
    <property type="match status" value="1"/>
</dbReference>
<dbReference type="STRING" id="675824.A0A1E3Q513"/>
<dbReference type="EMBL" id="KV454295">
    <property type="protein sequence ID" value="ODQ72668.1"/>
    <property type="molecule type" value="Genomic_DNA"/>
</dbReference>
<dbReference type="AlphaFoldDB" id="A0A1E3Q513"/>
<feature type="compositionally biased region" description="Low complexity" evidence="2">
    <location>
        <begin position="169"/>
        <end position="194"/>
    </location>
</feature>
<accession>A0A1E3Q513</accession>
<dbReference type="InterPro" id="IPR052814">
    <property type="entry name" value="Peroxisomal_DnaJ"/>
</dbReference>
<feature type="compositionally biased region" description="Basic and acidic residues" evidence="2">
    <location>
        <begin position="206"/>
        <end position="224"/>
    </location>
</feature>
<dbReference type="CDD" id="cd06257">
    <property type="entry name" value="DnaJ"/>
    <property type="match status" value="1"/>
</dbReference>
<feature type="region of interest" description="Disordered" evidence="2">
    <location>
        <begin position="453"/>
        <end position="486"/>
    </location>
</feature>
<evidence type="ECO:0000313" key="5">
    <source>
        <dbReference type="Proteomes" id="UP000094385"/>
    </source>
</evidence>
<organism evidence="4 5">
    <name type="scientific">Lipomyces starkeyi NRRL Y-11557</name>
    <dbReference type="NCBI Taxonomy" id="675824"/>
    <lineage>
        <taxon>Eukaryota</taxon>
        <taxon>Fungi</taxon>
        <taxon>Dikarya</taxon>
        <taxon>Ascomycota</taxon>
        <taxon>Saccharomycotina</taxon>
        <taxon>Lipomycetes</taxon>
        <taxon>Lipomycetales</taxon>
        <taxon>Lipomycetaceae</taxon>
        <taxon>Lipomyces</taxon>
    </lineage>
</organism>
<evidence type="ECO:0000256" key="2">
    <source>
        <dbReference type="SAM" id="MobiDB-lite"/>
    </source>
</evidence>
<reference evidence="4 5" key="1">
    <citation type="journal article" date="2016" name="Proc. Natl. Acad. Sci. U.S.A.">
        <title>Comparative genomics of biotechnologically important yeasts.</title>
        <authorList>
            <person name="Riley R."/>
            <person name="Haridas S."/>
            <person name="Wolfe K.H."/>
            <person name="Lopes M.R."/>
            <person name="Hittinger C.T."/>
            <person name="Goeker M."/>
            <person name="Salamov A.A."/>
            <person name="Wisecaver J.H."/>
            <person name="Long T.M."/>
            <person name="Calvey C.H."/>
            <person name="Aerts A.L."/>
            <person name="Barry K.W."/>
            <person name="Choi C."/>
            <person name="Clum A."/>
            <person name="Coughlan A.Y."/>
            <person name="Deshpande S."/>
            <person name="Douglass A.P."/>
            <person name="Hanson S.J."/>
            <person name="Klenk H.-P."/>
            <person name="LaButti K.M."/>
            <person name="Lapidus A."/>
            <person name="Lindquist E.A."/>
            <person name="Lipzen A.M."/>
            <person name="Meier-Kolthoff J.P."/>
            <person name="Ohm R.A."/>
            <person name="Otillar R.P."/>
            <person name="Pangilinan J.L."/>
            <person name="Peng Y."/>
            <person name="Rokas A."/>
            <person name="Rosa C.A."/>
            <person name="Scheuner C."/>
            <person name="Sibirny A.A."/>
            <person name="Slot J.C."/>
            <person name="Stielow J.B."/>
            <person name="Sun H."/>
            <person name="Kurtzman C.P."/>
            <person name="Blackwell M."/>
            <person name="Grigoriev I.V."/>
            <person name="Jeffries T.W."/>
        </authorList>
    </citation>
    <scope>NUCLEOTIDE SEQUENCE [LARGE SCALE GENOMIC DNA]</scope>
    <source>
        <strain evidence="4 5">NRRL Y-11557</strain>
    </source>
</reference>
<feature type="domain" description="J" evidence="3">
    <location>
        <begin position="11"/>
        <end position="76"/>
    </location>
</feature>
<dbReference type="InterPro" id="IPR018253">
    <property type="entry name" value="DnaJ_domain_CS"/>
</dbReference>
<dbReference type="InterPro" id="IPR026894">
    <property type="entry name" value="DnaJ_X"/>
</dbReference>
<feature type="compositionally biased region" description="Basic residues" evidence="2">
    <location>
        <begin position="461"/>
        <end position="470"/>
    </location>
</feature>
<dbReference type="PANTHER" id="PTHR45006:SF1">
    <property type="entry name" value="DNAJ-LIKE PROTEIN 1"/>
    <property type="match status" value="1"/>
</dbReference>
<keyword evidence="1" id="KW-0143">Chaperone</keyword>
<dbReference type="Pfam" id="PF00226">
    <property type="entry name" value="DnaJ"/>
    <property type="match status" value="1"/>
</dbReference>
<dbReference type="PROSITE" id="PS50076">
    <property type="entry name" value="DNAJ_2"/>
    <property type="match status" value="1"/>
</dbReference>
<dbReference type="FunFam" id="1.10.287.110:FF:000028">
    <property type="entry name" value="DnaJ domain protein"/>
    <property type="match status" value="1"/>
</dbReference>
<dbReference type="GO" id="GO:0005829">
    <property type="term" value="C:cytosol"/>
    <property type="evidence" value="ECO:0007669"/>
    <property type="project" value="TreeGrafter"/>
</dbReference>
<evidence type="ECO:0000256" key="1">
    <source>
        <dbReference type="ARBA" id="ARBA00023186"/>
    </source>
</evidence>
<feature type="region of interest" description="Disordered" evidence="2">
    <location>
        <begin position="126"/>
        <end position="235"/>
    </location>
</feature>
<dbReference type="PRINTS" id="PR00625">
    <property type="entry name" value="JDOMAIN"/>
</dbReference>
<dbReference type="OrthoDB" id="552049at2759"/>